<dbReference type="RefSeq" id="XP_044550115.1">
    <property type="nucleotide sequence ID" value="XM_044692000.1"/>
</dbReference>
<dbReference type="AlphaFoldDB" id="A0AA88GNW4"/>
<dbReference type="EMBL" id="PYSW02000016">
    <property type="protein sequence ID" value="KAG2386122.1"/>
    <property type="molecule type" value="Genomic_DNA"/>
</dbReference>
<sequence length="572" mass="67117">MSKTKPTTNILQLPREVFHHHIFSDQRLSINSVEQLKIVEQYGILDPKDIMPNLSIQFLNSMSDNQNLELLKLLIDQYGVYIGHYGCSLLYVLSDFMIDFVKTHIQGYDFTKNQNISGSYQLENSSLNKGFNDHSEETEKFGIPFPLQYISLKSSIQTIFNNLQVDPYLKDMYGNNILHYCYFFRIALLTTEKSALNLEEEAISKLLHEPNHFGVTPFMIDVLQHSFRHEEISFTLTYHPNYHCASLKNRMKECHGLKWTPSRILLKFTNATAQSQHYPNIDARDENGKHWCHYKTRLFSVRNDLRECVTCNDKDNVILLHTLTNSLLEIHRELLTNQILPSFDYLAYFDHFGWNRLMHIFAFITNFVSYPQFEVLKEDLFPIGFEYINKQQTQDQPNPKQLVLVSVQTFLKKHQNQEVLEFRLNRTEFPELKKRGELDEEFEEGDDLSHFIVKRLLRKKTESLMPIVGFMLNKGLHLQITRNKAGKTAFDVLKEHVTPLTSIFPEKLLKDLKRPLNSQAQHKFTISIHGNHSVEIIERGEDFVVCKKENTIYPKLELKKYFESKTRKVLAE</sequence>
<accession>A0AA88GNW4</accession>
<keyword evidence="2" id="KW-1185">Reference proteome</keyword>
<gene>
    <name evidence="1" type="ORF">C9374_002568</name>
</gene>
<dbReference type="GeneID" id="68095024"/>
<evidence type="ECO:0000313" key="1">
    <source>
        <dbReference type="EMBL" id="KAG2386122.1"/>
    </source>
</evidence>
<dbReference type="Proteomes" id="UP000816034">
    <property type="component" value="Unassembled WGS sequence"/>
</dbReference>
<reference evidence="1 2" key="1">
    <citation type="journal article" date="2018" name="BMC Genomics">
        <title>The genome of Naegleria lovaniensis, the basis for a comparative approach to unravel pathogenicity factors of the human pathogenic amoeba N. fowleri.</title>
        <authorList>
            <person name="Liechti N."/>
            <person name="Schurch N."/>
            <person name="Bruggmann R."/>
            <person name="Wittwer M."/>
        </authorList>
    </citation>
    <scope>NUCLEOTIDE SEQUENCE [LARGE SCALE GENOMIC DNA]</scope>
    <source>
        <strain evidence="1 2">ATCC 30569</strain>
    </source>
</reference>
<proteinExistence type="predicted"/>
<evidence type="ECO:0000313" key="2">
    <source>
        <dbReference type="Proteomes" id="UP000816034"/>
    </source>
</evidence>
<protein>
    <submittedName>
        <fullName evidence="1">Uncharacterized protein</fullName>
    </submittedName>
</protein>
<comment type="caution">
    <text evidence="1">The sequence shown here is derived from an EMBL/GenBank/DDBJ whole genome shotgun (WGS) entry which is preliminary data.</text>
</comment>
<name>A0AA88GNW4_NAELO</name>
<organism evidence="1 2">
    <name type="scientific">Naegleria lovaniensis</name>
    <name type="common">Amoeba</name>
    <dbReference type="NCBI Taxonomy" id="51637"/>
    <lineage>
        <taxon>Eukaryota</taxon>
        <taxon>Discoba</taxon>
        <taxon>Heterolobosea</taxon>
        <taxon>Tetramitia</taxon>
        <taxon>Eutetramitia</taxon>
        <taxon>Vahlkampfiidae</taxon>
        <taxon>Naegleria</taxon>
    </lineage>
</organism>